<evidence type="ECO:0000313" key="5">
    <source>
        <dbReference type="Proteomes" id="UP000029121"/>
    </source>
</evidence>
<organism evidence="4 5">
    <name type="scientific">Capsella rubella</name>
    <dbReference type="NCBI Taxonomy" id="81985"/>
    <lineage>
        <taxon>Eukaryota</taxon>
        <taxon>Viridiplantae</taxon>
        <taxon>Streptophyta</taxon>
        <taxon>Embryophyta</taxon>
        <taxon>Tracheophyta</taxon>
        <taxon>Spermatophyta</taxon>
        <taxon>Magnoliopsida</taxon>
        <taxon>eudicotyledons</taxon>
        <taxon>Gunneridae</taxon>
        <taxon>Pentapetalae</taxon>
        <taxon>rosids</taxon>
        <taxon>malvids</taxon>
        <taxon>Brassicales</taxon>
        <taxon>Brassicaceae</taxon>
        <taxon>Camelineae</taxon>
        <taxon>Capsella</taxon>
    </lineage>
</organism>
<reference evidence="5" key="1">
    <citation type="journal article" date="2013" name="Nat. Genet.">
        <title>The Capsella rubella genome and the genomic consequences of rapid mating system evolution.</title>
        <authorList>
            <person name="Slotte T."/>
            <person name="Hazzouri K.M."/>
            <person name="Agren J.A."/>
            <person name="Koenig D."/>
            <person name="Maumus F."/>
            <person name="Guo Y.L."/>
            <person name="Steige K."/>
            <person name="Platts A.E."/>
            <person name="Escobar J.S."/>
            <person name="Newman L.K."/>
            <person name="Wang W."/>
            <person name="Mandakova T."/>
            <person name="Vello E."/>
            <person name="Smith L.M."/>
            <person name="Henz S.R."/>
            <person name="Steffen J."/>
            <person name="Takuno S."/>
            <person name="Brandvain Y."/>
            <person name="Coop G."/>
            <person name="Andolfatto P."/>
            <person name="Hu T.T."/>
            <person name="Blanchette M."/>
            <person name="Clark R.M."/>
            <person name="Quesneville H."/>
            <person name="Nordborg M."/>
            <person name="Gaut B.S."/>
            <person name="Lysak M.A."/>
            <person name="Jenkins J."/>
            <person name="Grimwood J."/>
            <person name="Chapman J."/>
            <person name="Prochnik S."/>
            <person name="Shu S."/>
            <person name="Rokhsar D."/>
            <person name="Schmutz J."/>
            <person name="Weigel D."/>
            <person name="Wright S.I."/>
        </authorList>
    </citation>
    <scope>NUCLEOTIDE SEQUENCE [LARGE SCALE GENOMIC DNA]</scope>
    <source>
        <strain evidence="5">cv. Monte Gargano</strain>
    </source>
</reference>
<dbReference type="PANTHER" id="PTHR33155:SF4">
    <property type="entry name" value="PROTEIN FANTASTIC FOUR 3"/>
    <property type="match status" value="1"/>
</dbReference>
<evidence type="ECO:0000256" key="2">
    <source>
        <dbReference type="SAM" id="MobiDB-lite"/>
    </source>
</evidence>
<dbReference type="KEGG" id="crb:17883559"/>
<dbReference type="eggNOG" id="ENOG502QVU6">
    <property type="taxonomic scope" value="Eukaryota"/>
</dbReference>
<feature type="compositionally biased region" description="Low complexity" evidence="2">
    <location>
        <begin position="76"/>
        <end position="88"/>
    </location>
</feature>
<feature type="region of interest" description="Disordered" evidence="2">
    <location>
        <begin position="148"/>
        <end position="172"/>
    </location>
</feature>
<dbReference type="Proteomes" id="UP000029121">
    <property type="component" value="Unassembled WGS sequence"/>
</dbReference>
<sequence>MGTVVYQQGFQSQLNEPRALRLRLSSPNPHFFQPFGLALKSHSLDSPNAEDTRNLNDDKPAATPGPDSSGWRFLQSLSSGSSSSSKTTSSEKEKTYVQRPSSCRALSDQSLALCTENLGSESGSDVTDVDDLLFSLDVQNKNLGETTTTTTETRALKSRKGNVSPSDLPPPLTTMRGFQSIQMRPHRENGRLVMTATNEVPRNRCFQADRSNGRLRLSILKDSDEIVENEEETIEPEETEELYEEENENEEEEEDDEVIGVENVQRSRRCAEGNQGNRGLLNWESFCVATS</sequence>
<dbReference type="InterPro" id="IPR046431">
    <property type="entry name" value="FAF_dom"/>
</dbReference>
<protein>
    <recommendedName>
        <fullName evidence="3">FAF domain-containing protein</fullName>
    </recommendedName>
</protein>
<evidence type="ECO:0000313" key="4">
    <source>
        <dbReference type="EMBL" id="EOA21262.1"/>
    </source>
</evidence>
<feature type="domain" description="FAF" evidence="3">
    <location>
        <begin position="168"/>
        <end position="218"/>
    </location>
</feature>
<accession>R0FG58</accession>
<dbReference type="AlphaFoldDB" id="R0FG58"/>
<dbReference type="EMBL" id="KB870810">
    <property type="protein sequence ID" value="EOA21262.1"/>
    <property type="molecule type" value="Genomic_DNA"/>
</dbReference>
<feature type="compositionally biased region" description="Basic and acidic residues" evidence="2">
    <location>
        <begin position="50"/>
        <end position="60"/>
    </location>
</feature>
<feature type="region of interest" description="Disordered" evidence="2">
    <location>
        <begin position="228"/>
        <end position="264"/>
    </location>
</feature>
<comment type="similarity">
    <text evidence="1">Belongs to the fantastic four family.</text>
</comment>
<feature type="compositionally biased region" description="Acidic residues" evidence="2">
    <location>
        <begin position="228"/>
        <end position="259"/>
    </location>
</feature>
<dbReference type="PANTHER" id="PTHR33155">
    <property type="entry name" value="FANTASTIC FOUR-LIKE PROTEIN (DUF3049)"/>
    <property type="match status" value="1"/>
</dbReference>
<dbReference type="STRING" id="81985.R0FG58"/>
<proteinExistence type="inferred from homology"/>
<dbReference type="Pfam" id="PF11250">
    <property type="entry name" value="FAF"/>
    <property type="match status" value="1"/>
</dbReference>
<dbReference type="InterPro" id="IPR021410">
    <property type="entry name" value="FAF"/>
</dbReference>
<name>R0FG58_9BRAS</name>
<feature type="region of interest" description="Disordered" evidence="2">
    <location>
        <begin position="42"/>
        <end position="102"/>
    </location>
</feature>
<evidence type="ECO:0000256" key="1">
    <source>
        <dbReference type="ARBA" id="ARBA00008690"/>
    </source>
</evidence>
<evidence type="ECO:0000259" key="3">
    <source>
        <dbReference type="Pfam" id="PF11250"/>
    </source>
</evidence>
<keyword evidence="5" id="KW-1185">Reference proteome</keyword>
<gene>
    <name evidence="4" type="ORF">CARUB_v10001612mg</name>
</gene>
<dbReference type="OrthoDB" id="1916983at2759"/>